<dbReference type="AlphaFoldDB" id="A0A251RPL2"/>
<name>A0A251RPL2_HELAN</name>
<evidence type="ECO:0000313" key="2">
    <source>
        <dbReference type="Proteomes" id="UP000215914"/>
    </source>
</evidence>
<evidence type="ECO:0000313" key="1">
    <source>
        <dbReference type="EMBL" id="OTF86161.1"/>
    </source>
</evidence>
<dbReference type="EMBL" id="CM007906">
    <property type="protein sequence ID" value="OTF86161.1"/>
    <property type="molecule type" value="Genomic_DNA"/>
</dbReference>
<organism evidence="1 2">
    <name type="scientific">Helianthus annuus</name>
    <name type="common">Common sunflower</name>
    <dbReference type="NCBI Taxonomy" id="4232"/>
    <lineage>
        <taxon>Eukaryota</taxon>
        <taxon>Viridiplantae</taxon>
        <taxon>Streptophyta</taxon>
        <taxon>Embryophyta</taxon>
        <taxon>Tracheophyta</taxon>
        <taxon>Spermatophyta</taxon>
        <taxon>Magnoliopsida</taxon>
        <taxon>eudicotyledons</taxon>
        <taxon>Gunneridae</taxon>
        <taxon>Pentapetalae</taxon>
        <taxon>asterids</taxon>
        <taxon>campanulids</taxon>
        <taxon>Asterales</taxon>
        <taxon>Asteraceae</taxon>
        <taxon>Asteroideae</taxon>
        <taxon>Heliantheae alliance</taxon>
        <taxon>Heliantheae</taxon>
        <taxon>Helianthus</taxon>
    </lineage>
</organism>
<gene>
    <name evidence="1" type="ORF">HannXRQ_Chr17g0547731</name>
</gene>
<sequence length="92" mass="10293">MLVYAVQVIAQVSNALKYLTQSFTGGIIRQRNRVFKRTNRSGHALEGNALKVNMSPPNNTPRLQMGEVHYPYSATIVKAELHTGIKRSHSTK</sequence>
<proteinExistence type="predicted"/>
<dbReference type="Proteomes" id="UP000215914">
    <property type="component" value="Chromosome 17"/>
</dbReference>
<keyword evidence="2" id="KW-1185">Reference proteome</keyword>
<protein>
    <submittedName>
        <fullName evidence="1">Uncharacterized protein</fullName>
    </submittedName>
</protein>
<reference evidence="2" key="1">
    <citation type="journal article" date="2017" name="Nature">
        <title>The sunflower genome provides insights into oil metabolism, flowering and Asterid evolution.</title>
        <authorList>
            <person name="Badouin H."/>
            <person name="Gouzy J."/>
            <person name="Grassa C.J."/>
            <person name="Murat F."/>
            <person name="Staton S.E."/>
            <person name="Cottret L."/>
            <person name="Lelandais-Briere C."/>
            <person name="Owens G.L."/>
            <person name="Carrere S."/>
            <person name="Mayjonade B."/>
            <person name="Legrand L."/>
            <person name="Gill N."/>
            <person name="Kane N.C."/>
            <person name="Bowers J.E."/>
            <person name="Hubner S."/>
            <person name="Bellec A."/>
            <person name="Berard A."/>
            <person name="Berges H."/>
            <person name="Blanchet N."/>
            <person name="Boniface M.C."/>
            <person name="Brunel D."/>
            <person name="Catrice O."/>
            <person name="Chaidir N."/>
            <person name="Claudel C."/>
            <person name="Donnadieu C."/>
            <person name="Faraut T."/>
            <person name="Fievet G."/>
            <person name="Helmstetter N."/>
            <person name="King M."/>
            <person name="Knapp S.J."/>
            <person name="Lai Z."/>
            <person name="Le Paslier M.C."/>
            <person name="Lippi Y."/>
            <person name="Lorenzon L."/>
            <person name="Mandel J.R."/>
            <person name="Marage G."/>
            <person name="Marchand G."/>
            <person name="Marquand E."/>
            <person name="Bret-Mestries E."/>
            <person name="Morien E."/>
            <person name="Nambeesan S."/>
            <person name="Nguyen T."/>
            <person name="Pegot-Espagnet P."/>
            <person name="Pouilly N."/>
            <person name="Raftis F."/>
            <person name="Sallet E."/>
            <person name="Schiex T."/>
            <person name="Thomas J."/>
            <person name="Vandecasteele C."/>
            <person name="Vares D."/>
            <person name="Vear F."/>
            <person name="Vautrin S."/>
            <person name="Crespi M."/>
            <person name="Mangin B."/>
            <person name="Burke J.M."/>
            <person name="Salse J."/>
            <person name="Munos S."/>
            <person name="Vincourt P."/>
            <person name="Rieseberg L.H."/>
            <person name="Langlade N.B."/>
        </authorList>
    </citation>
    <scope>NUCLEOTIDE SEQUENCE [LARGE SCALE GENOMIC DNA]</scope>
    <source>
        <strain evidence="2">cv. SF193</strain>
    </source>
</reference>
<accession>A0A251RPL2</accession>
<dbReference type="InParanoid" id="A0A251RPL2"/>